<accession>A0ACC1N9F8</accession>
<comment type="caution">
    <text evidence="1">The sequence shown here is derived from an EMBL/GenBank/DDBJ whole genome shotgun (WGS) entry which is preliminary data.</text>
</comment>
<dbReference type="EMBL" id="JANJQO010000693">
    <property type="protein sequence ID" value="KAJ2975559.1"/>
    <property type="molecule type" value="Genomic_DNA"/>
</dbReference>
<sequence length="166" mass="19253">MAEEIRVLQLSVSDSRQREKNAKDAEERLEEYQNRVATMQRLMEERGMVAESKIKKLQTENEALKLHLKLAIESLKNPIPHVQVRSFEDDGKENALHSIHDSQSDEEEDDDYDYESDSTANGDELQEEMERYLLDMGNLRKLIGGDLSRFKDETSVRMPLGVRENI</sequence>
<name>A0ACC1N9F8_9HYPO</name>
<organism evidence="1 2">
    <name type="scientific">Zarea fungicola</name>
    <dbReference type="NCBI Taxonomy" id="93591"/>
    <lineage>
        <taxon>Eukaryota</taxon>
        <taxon>Fungi</taxon>
        <taxon>Dikarya</taxon>
        <taxon>Ascomycota</taxon>
        <taxon>Pezizomycotina</taxon>
        <taxon>Sordariomycetes</taxon>
        <taxon>Hypocreomycetidae</taxon>
        <taxon>Hypocreales</taxon>
        <taxon>Cordycipitaceae</taxon>
        <taxon>Zarea</taxon>
    </lineage>
</organism>
<gene>
    <name evidence="1" type="ORF">NQ176_g5457</name>
</gene>
<keyword evidence="2" id="KW-1185">Reference proteome</keyword>
<reference evidence="1" key="1">
    <citation type="submission" date="2022-08" db="EMBL/GenBank/DDBJ databases">
        <title>Genome Sequence of Lecanicillium fungicola.</title>
        <authorList>
            <person name="Buettner E."/>
        </authorList>
    </citation>
    <scope>NUCLEOTIDE SEQUENCE</scope>
    <source>
        <strain evidence="1">Babe33</strain>
    </source>
</reference>
<dbReference type="Proteomes" id="UP001143910">
    <property type="component" value="Unassembled WGS sequence"/>
</dbReference>
<evidence type="ECO:0000313" key="1">
    <source>
        <dbReference type="EMBL" id="KAJ2975559.1"/>
    </source>
</evidence>
<evidence type="ECO:0000313" key="2">
    <source>
        <dbReference type="Proteomes" id="UP001143910"/>
    </source>
</evidence>
<protein>
    <submittedName>
        <fullName evidence="1">Uncharacterized protein</fullName>
    </submittedName>
</protein>
<proteinExistence type="predicted"/>